<dbReference type="Gene3D" id="3.40.1450.10">
    <property type="entry name" value="BPG-independent phosphoglycerate mutase, domain B"/>
    <property type="match status" value="1"/>
</dbReference>
<feature type="binding site" evidence="9 12">
    <location>
        <position position="204"/>
    </location>
    <ligand>
        <name>substrate</name>
    </ligand>
</feature>
<dbReference type="EC" id="5.4.2.12" evidence="9 10"/>
<proteinExistence type="inferred from homology"/>
<evidence type="ECO:0000256" key="12">
    <source>
        <dbReference type="PIRSR" id="PIRSR001492-2"/>
    </source>
</evidence>
<feature type="active site" description="Phosphoserine intermediate" evidence="9 11">
    <location>
        <position position="82"/>
    </location>
</feature>
<dbReference type="GO" id="GO:0005829">
    <property type="term" value="C:cytosol"/>
    <property type="evidence" value="ECO:0007669"/>
    <property type="project" value="TreeGrafter"/>
</dbReference>
<keyword evidence="7 9" id="KW-0464">Manganese</keyword>
<dbReference type="Proteomes" id="UP000034799">
    <property type="component" value="Unassembled WGS sequence"/>
</dbReference>
<dbReference type="InterPro" id="IPR011258">
    <property type="entry name" value="BPG-indep_PGM_N"/>
</dbReference>
<comment type="catalytic activity">
    <reaction evidence="1 9">
        <text>(2R)-2-phosphoglycerate = (2R)-3-phosphoglycerate</text>
        <dbReference type="Rhea" id="RHEA:15901"/>
        <dbReference type="ChEBI" id="CHEBI:58272"/>
        <dbReference type="ChEBI" id="CHEBI:58289"/>
        <dbReference type="EC" id="5.4.2.12"/>
    </reaction>
</comment>
<dbReference type="EMBL" id="LBWK01000001">
    <property type="protein sequence ID" value="KKR06028.1"/>
    <property type="molecule type" value="Genomic_DNA"/>
</dbReference>
<accession>A0A0G0MS79</accession>
<keyword evidence="5 9" id="KW-0479">Metal-binding</keyword>
<evidence type="ECO:0000256" key="1">
    <source>
        <dbReference type="ARBA" id="ARBA00000370"/>
    </source>
</evidence>
<evidence type="ECO:0000256" key="4">
    <source>
        <dbReference type="ARBA" id="ARBA00008819"/>
    </source>
</evidence>
<evidence type="ECO:0000256" key="11">
    <source>
        <dbReference type="PIRSR" id="PIRSR001492-1"/>
    </source>
</evidence>
<name>A0A0G0MS79_9BACT</name>
<dbReference type="Pfam" id="PF06415">
    <property type="entry name" value="iPGM_N"/>
    <property type="match status" value="1"/>
</dbReference>
<comment type="pathway">
    <text evidence="3 9">Carbohydrate degradation; glycolysis; pyruvate from D-glyceraldehyde 3-phosphate: step 3/5.</text>
</comment>
<comment type="function">
    <text evidence="2 9">Catalyzes the interconversion of 2-phosphoglycerate and 3-phosphoglycerate.</text>
</comment>
<dbReference type="Pfam" id="PF01676">
    <property type="entry name" value="Metalloenzyme"/>
    <property type="match status" value="1"/>
</dbReference>
<gene>
    <name evidence="9" type="primary">gpmI</name>
    <name evidence="16" type="ORF">UT34_C0001G0068</name>
</gene>
<feature type="binding site" evidence="9 12">
    <location>
        <position position="143"/>
    </location>
    <ligand>
        <name>substrate</name>
    </ligand>
</feature>
<dbReference type="SUPFAM" id="SSF64158">
    <property type="entry name" value="2,3-Bisphosphoglycerate-independent phosphoglycerate mutase, substrate-binding domain"/>
    <property type="match status" value="1"/>
</dbReference>
<feature type="binding site" evidence="9 12">
    <location>
        <begin position="280"/>
        <end position="283"/>
    </location>
    <ligand>
        <name>substrate</name>
    </ligand>
</feature>
<evidence type="ECO:0000259" key="14">
    <source>
        <dbReference type="Pfam" id="PF01676"/>
    </source>
</evidence>
<dbReference type="InterPro" id="IPR036646">
    <property type="entry name" value="PGAM_B_sf"/>
</dbReference>
<feature type="binding site" evidence="9 13">
    <location>
        <position position="465"/>
    </location>
    <ligand>
        <name>Mn(2+)</name>
        <dbReference type="ChEBI" id="CHEBI:29035"/>
        <label>2</label>
    </ligand>
</feature>
<evidence type="ECO:0000313" key="16">
    <source>
        <dbReference type="EMBL" id="KKR06028.1"/>
    </source>
</evidence>
<dbReference type="NCBIfam" id="TIGR01307">
    <property type="entry name" value="pgm_bpd_ind"/>
    <property type="match status" value="1"/>
</dbReference>
<keyword evidence="8 9" id="KW-0413">Isomerase</keyword>
<feature type="binding site" evidence="9 13">
    <location>
        <position position="32"/>
    </location>
    <ligand>
        <name>Mn(2+)</name>
        <dbReference type="ChEBI" id="CHEBI:29035"/>
        <label>2</label>
    </ligand>
</feature>
<dbReference type="PANTHER" id="PTHR31637">
    <property type="entry name" value="2,3-BISPHOSPHOGLYCERATE-INDEPENDENT PHOSPHOGLYCERATE MUTASE"/>
    <property type="match status" value="1"/>
</dbReference>
<dbReference type="FunFam" id="3.40.1450.10:FF:000002">
    <property type="entry name" value="2,3-bisphosphoglycerate-independent phosphoglycerate mutase"/>
    <property type="match status" value="1"/>
</dbReference>
<evidence type="ECO:0000259" key="15">
    <source>
        <dbReference type="Pfam" id="PF06415"/>
    </source>
</evidence>
<keyword evidence="6 9" id="KW-0324">Glycolysis</keyword>
<dbReference type="UniPathway" id="UPA00109">
    <property type="reaction ID" value="UER00186"/>
</dbReference>
<dbReference type="PANTHER" id="PTHR31637:SF0">
    <property type="entry name" value="2,3-BISPHOSPHOGLYCERATE-INDEPENDENT PHOSPHOGLYCERATE MUTASE"/>
    <property type="match status" value="1"/>
</dbReference>
<feature type="binding site" evidence="9 12">
    <location>
        <position position="354"/>
    </location>
    <ligand>
        <name>substrate</name>
    </ligand>
</feature>
<dbReference type="PIRSF" id="PIRSF001492">
    <property type="entry name" value="IPGAM"/>
    <property type="match status" value="1"/>
</dbReference>
<evidence type="ECO:0000256" key="8">
    <source>
        <dbReference type="ARBA" id="ARBA00023235"/>
    </source>
</evidence>
<dbReference type="SUPFAM" id="SSF53649">
    <property type="entry name" value="Alkaline phosphatase-like"/>
    <property type="match status" value="1"/>
</dbReference>
<evidence type="ECO:0000256" key="3">
    <source>
        <dbReference type="ARBA" id="ARBA00004798"/>
    </source>
</evidence>
<comment type="caution">
    <text evidence="16">The sequence shown here is derived from an EMBL/GenBank/DDBJ whole genome shotgun (WGS) entry which is preliminary data.</text>
</comment>
<evidence type="ECO:0000256" key="7">
    <source>
        <dbReference type="ARBA" id="ARBA00023211"/>
    </source>
</evidence>
<organism evidence="16 17">
    <name type="scientific">candidate division WS6 bacterium GW2011_GWF2_39_15</name>
    <dbReference type="NCBI Taxonomy" id="1619100"/>
    <lineage>
        <taxon>Bacteria</taxon>
        <taxon>Candidatus Dojkabacteria</taxon>
    </lineage>
</organism>
<feature type="binding site" evidence="9 13">
    <location>
        <position position="466"/>
    </location>
    <ligand>
        <name>Mn(2+)</name>
        <dbReference type="ChEBI" id="CHEBI:29035"/>
        <label>2</label>
    </ligand>
</feature>
<feature type="binding site" evidence="9 13">
    <location>
        <position position="82"/>
    </location>
    <ligand>
        <name>Mn(2+)</name>
        <dbReference type="ChEBI" id="CHEBI:29035"/>
        <label>2</label>
    </ligand>
</feature>
<sequence length="551" mass="61360">MFSWLFKNTKEGKDRGDTQKIRKDLVVLLILDGLGVHPDKLGNAVLQSKTPFLDTAWTYGRSTLLHASGTHVGLPQDEPGNSEVGHLNIGSGQVIYQSLPRINDAIANGDLDENPVIREMFDEVKKRKSDLHLFGILSAGGVHGHIEHLFHLIDLAKKEGIQPYIHAMLDGRDTGATDGYFYVSKLVQKMKETGVGRLATIMGRFYGMDRDNRWERTHRAYNALVGMGERKATDAYALLQECYKKGENDQFILPTTLVDDKGIPVGAIKDNDSVLFYNFREDRARQITKVFVQSDFNKFPKVVSPKNLFFVTMTGYADDLPTHIVFPPKKITETLSSAISNNRMNQLHISETEKFMHVTYFFNGGVEEPHTGEDFFNIPSQKVFDYATVPAMSAEIIKDEVIYRLNNLDKKKYSFIIINFANPDMLGHTGNLEATIKGNGIVDQFAKEIAFKVLEMNGALMMIADHGNCETMIDRVTKRVDTAHTNNPVPFVVLSDITELTLADPKKVIKIGTGDKATPTGILADVAPTILNILGVEPPQSMTGIDILSVV</sequence>
<comment type="cofactor">
    <cofactor evidence="9">
        <name>Mn(2+)</name>
        <dbReference type="ChEBI" id="CHEBI:29035"/>
    </cofactor>
    <text evidence="9">Binds 2 manganese ions per subunit.</text>
</comment>
<dbReference type="PATRIC" id="fig|1619100.3.peg.70"/>
<feature type="domain" description="Metalloenzyme" evidence="14">
    <location>
        <begin position="26"/>
        <end position="537"/>
    </location>
</feature>
<feature type="binding site" evidence="9 12">
    <location>
        <begin position="172"/>
        <end position="173"/>
    </location>
    <ligand>
        <name>substrate</name>
    </ligand>
</feature>
<feature type="binding site" evidence="9 12">
    <location>
        <position position="210"/>
    </location>
    <ligand>
        <name>substrate</name>
    </ligand>
</feature>
<dbReference type="InterPro" id="IPR006124">
    <property type="entry name" value="Metalloenzyme"/>
</dbReference>
<dbReference type="GO" id="GO:0030145">
    <property type="term" value="F:manganese ion binding"/>
    <property type="evidence" value="ECO:0007669"/>
    <property type="project" value="UniProtKB-UniRule"/>
</dbReference>
<dbReference type="STRING" id="1619100.UT34_C0001G0068"/>
<evidence type="ECO:0000256" key="13">
    <source>
        <dbReference type="PIRSR" id="PIRSR001492-3"/>
    </source>
</evidence>
<feature type="domain" description="BPG-independent PGAM N-terminal" evidence="15">
    <location>
        <begin position="102"/>
        <end position="317"/>
    </location>
</feature>
<evidence type="ECO:0000256" key="6">
    <source>
        <dbReference type="ARBA" id="ARBA00023152"/>
    </source>
</evidence>
<dbReference type="GO" id="GO:0006007">
    <property type="term" value="P:glucose catabolic process"/>
    <property type="evidence" value="ECO:0007669"/>
    <property type="project" value="InterPro"/>
</dbReference>
<comment type="subunit">
    <text evidence="9">Monomer.</text>
</comment>
<evidence type="ECO:0000256" key="2">
    <source>
        <dbReference type="ARBA" id="ARBA00002315"/>
    </source>
</evidence>
<evidence type="ECO:0000256" key="5">
    <source>
        <dbReference type="ARBA" id="ARBA00022723"/>
    </source>
</evidence>
<reference evidence="16 17" key="1">
    <citation type="journal article" date="2015" name="Nature">
        <title>rRNA introns, odd ribosomes, and small enigmatic genomes across a large radiation of phyla.</title>
        <authorList>
            <person name="Brown C.T."/>
            <person name="Hug L.A."/>
            <person name="Thomas B.C."/>
            <person name="Sharon I."/>
            <person name="Castelle C.J."/>
            <person name="Singh A."/>
            <person name="Wilkins M.J."/>
            <person name="Williams K.H."/>
            <person name="Banfield J.F."/>
        </authorList>
    </citation>
    <scope>NUCLEOTIDE SEQUENCE [LARGE SCALE GENOMIC DNA]</scope>
</reference>
<dbReference type="CDD" id="cd16010">
    <property type="entry name" value="iPGM"/>
    <property type="match status" value="1"/>
</dbReference>
<feature type="binding site" evidence="9 13">
    <location>
        <position position="428"/>
    </location>
    <ligand>
        <name>Mn(2+)</name>
        <dbReference type="ChEBI" id="CHEBI:29035"/>
        <label>1</label>
    </ligand>
</feature>
<protein>
    <recommendedName>
        <fullName evidence="9 10">2,3-bisphosphoglycerate-independent phosphoglycerate mutase</fullName>
        <shortName evidence="9">BPG-independent PGAM</shortName>
        <shortName evidence="9">Phosphoglyceromutase</shortName>
        <shortName evidence="9">iPGM</shortName>
        <ecNumber evidence="9 10">5.4.2.12</ecNumber>
    </recommendedName>
</protein>
<dbReference type="InterPro" id="IPR017850">
    <property type="entry name" value="Alkaline_phosphatase_core_sf"/>
</dbReference>
<dbReference type="GO" id="GO:0006096">
    <property type="term" value="P:glycolytic process"/>
    <property type="evidence" value="ECO:0007669"/>
    <property type="project" value="UniProtKB-UniRule"/>
</dbReference>
<dbReference type="AlphaFoldDB" id="A0A0G0MS79"/>
<evidence type="ECO:0000256" key="9">
    <source>
        <dbReference type="HAMAP-Rule" id="MF_01038"/>
    </source>
</evidence>
<comment type="similarity">
    <text evidence="4 9">Belongs to the BPG-independent phosphoglycerate mutase family.</text>
</comment>
<feature type="binding site" evidence="9 13">
    <location>
        <position position="424"/>
    </location>
    <ligand>
        <name>Mn(2+)</name>
        <dbReference type="ChEBI" id="CHEBI:29035"/>
        <label>1</label>
    </ligand>
</feature>
<feature type="binding site" evidence="9 13">
    <location>
        <position position="484"/>
    </location>
    <ligand>
        <name>Mn(2+)</name>
        <dbReference type="ChEBI" id="CHEBI:29035"/>
        <label>1</label>
    </ligand>
</feature>
<evidence type="ECO:0000313" key="17">
    <source>
        <dbReference type="Proteomes" id="UP000034799"/>
    </source>
</evidence>
<dbReference type="GO" id="GO:0004619">
    <property type="term" value="F:phosphoglycerate mutase activity"/>
    <property type="evidence" value="ECO:0007669"/>
    <property type="project" value="UniProtKB-UniRule"/>
</dbReference>
<evidence type="ECO:0000256" key="10">
    <source>
        <dbReference type="NCBIfam" id="TIGR01307"/>
    </source>
</evidence>
<dbReference type="Gene3D" id="3.40.720.10">
    <property type="entry name" value="Alkaline Phosphatase, subunit A"/>
    <property type="match status" value="1"/>
</dbReference>
<dbReference type="HAMAP" id="MF_01038">
    <property type="entry name" value="GpmI"/>
    <property type="match status" value="1"/>
</dbReference>
<dbReference type="InterPro" id="IPR005995">
    <property type="entry name" value="Pgm_bpd_ind"/>
</dbReference>